<dbReference type="Proteomes" id="UP001152622">
    <property type="component" value="Chromosome 1"/>
</dbReference>
<keyword evidence="3" id="KW-1185">Reference proteome</keyword>
<gene>
    <name evidence="2" type="ORF">SKAU_G00007190</name>
</gene>
<feature type="region of interest" description="Disordered" evidence="1">
    <location>
        <begin position="1"/>
        <end position="60"/>
    </location>
</feature>
<evidence type="ECO:0000313" key="2">
    <source>
        <dbReference type="EMBL" id="KAJ8379941.1"/>
    </source>
</evidence>
<evidence type="ECO:0000313" key="3">
    <source>
        <dbReference type="Proteomes" id="UP001152622"/>
    </source>
</evidence>
<reference evidence="2" key="1">
    <citation type="journal article" date="2023" name="Science">
        <title>Genome structures resolve the early diversification of teleost fishes.</title>
        <authorList>
            <person name="Parey E."/>
            <person name="Louis A."/>
            <person name="Montfort J."/>
            <person name="Bouchez O."/>
            <person name="Roques C."/>
            <person name="Iampietro C."/>
            <person name="Lluch J."/>
            <person name="Castinel A."/>
            <person name="Donnadieu C."/>
            <person name="Desvignes T."/>
            <person name="Floi Bucao C."/>
            <person name="Jouanno E."/>
            <person name="Wen M."/>
            <person name="Mejri S."/>
            <person name="Dirks R."/>
            <person name="Jansen H."/>
            <person name="Henkel C."/>
            <person name="Chen W.J."/>
            <person name="Zahm M."/>
            <person name="Cabau C."/>
            <person name="Klopp C."/>
            <person name="Thompson A.W."/>
            <person name="Robinson-Rechavi M."/>
            <person name="Braasch I."/>
            <person name="Lecointre G."/>
            <person name="Bobe J."/>
            <person name="Postlethwait J.H."/>
            <person name="Berthelot C."/>
            <person name="Roest Crollius H."/>
            <person name="Guiguen Y."/>
        </authorList>
    </citation>
    <scope>NUCLEOTIDE SEQUENCE</scope>
    <source>
        <strain evidence="2">WJC10195</strain>
    </source>
</reference>
<sequence length="115" mass="12283">MPFRRPGRQLERVSSRRTAPSAGWATSTAVARVPMSDAQAHRSGRPGAGACLRIDPLRGPGVSHRPFALTAERRGICAVNSCQYTAAAEDQTATARPHKAALQCPDEKSHTSPSH</sequence>
<dbReference type="EMBL" id="JAINUF010000001">
    <property type="protein sequence ID" value="KAJ8379941.1"/>
    <property type="molecule type" value="Genomic_DNA"/>
</dbReference>
<comment type="caution">
    <text evidence="2">The sequence shown here is derived from an EMBL/GenBank/DDBJ whole genome shotgun (WGS) entry which is preliminary data.</text>
</comment>
<feature type="compositionally biased region" description="Basic and acidic residues" evidence="1">
    <location>
        <begin position="105"/>
        <end position="115"/>
    </location>
</feature>
<protein>
    <submittedName>
        <fullName evidence="2">Uncharacterized protein</fullName>
    </submittedName>
</protein>
<evidence type="ECO:0000256" key="1">
    <source>
        <dbReference type="SAM" id="MobiDB-lite"/>
    </source>
</evidence>
<dbReference type="AlphaFoldDB" id="A0A9Q1GAI4"/>
<name>A0A9Q1GAI4_SYNKA</name>
<proteinExistence type="predicted"/>
<dbReference type="OrthoDB" id="10588449at2759"/>
<organism evidence="2 3">
    <name type="scientific">Synaphobranchus kaupii</name>
    <name type="common">Kaup's arrowtooth eel</name>
    <dbReference type="NCBI Taxonomy" id="118154"/>
    <lineage>
        <taxon>Eukaryota</taxon>
        <taxon>Metazoa</taxon>
        <taxon>Chordata</taxon>
        <taxon>Craniata</taxon>
        <taxon>Vertebrata</taxon>
        <taxon>Euteleostomi</taxon>
        <taxon>Actinopterygii</taxon>
        <taxon>Neopterygii</taxon>
        <taxon>Teleostei</taxon>
        <taxon>Anguilliformes</taxon>
        <taxon>Synaphobranchidae</taxon>
        <taxon>Synaphobranchus</taxon>
    </lineage>
</organism>
<accession>A0A9Q1GAI4</accession>
<feature type="region of interest" description="Disordered" evidence="1">
    <location>
        <begin position="88"/>
        <end position="115"/>
    </location>
</feature>